<dbReference type="CDD" id="cd15482">
    <property type="entry name" value="Sialidase_non-viral"/>
    <property type="match status" value="1"/>
</dbReference>
<dbReference type="SUPFAM" id="SSF110296">
    <property type="entry name" value="Oligoxyloglucan reducing end-specific cellobiohydrolase"/>
    <property type="match status" value="1"/>
</dbReference>
<comment type="caution">
    <text evidence="1">The sequence shown here is derived from an EMBL/GenBank/DDBJ whole genome shotgun (WGS) entry which is preliminary data.</text>
</comment>
<dbReference type="InterPro" id="IPR015943">
    <property type="entry name" value="WD40/YVTN_repeat-like_dom_sf"/>
</dbReference>
<dbReference type="Gene3D" id="2.130.10.10">
    <property type="entry name" value="YVTN repeat-like/Quinoprotein amine dehydrogenase"/>
    <property type="match status" value="1"/>
</dbReference>
<organism evidence="1">
    <name type="scientific">marine sediment metagenome</name>
    <dbReference type="NCBI Taxonomy" id="412755"/>
    <lineage>
        <taxon>unclassified sequences</taxon>
        <taxon>metagenomes</taxon>
        <taxon>ecological metagenomes</taxon>
    </lineage>
</organism>
<sequence length="260" mass="27243">PVSGSTLSWGSEDLPDEFVDNVGDDIVDMAVSGDGSIIYVTVSSNETYRSSNGGESWTTATVVDGTDVLANVDFIAVAQDDPNYIAVVNATDPVVFISDDAGANWDTLLAVGGLTAVTDLAISVEKGGNHFIAVIGYDSTTVETWYYEIGAIGSVWTEAINGSPATADLAGAVAFSPNFYSDQVMVNITADTAGDTVDLNIFSFNTKTWNSGAFSDYPASLEQDTPAAINTLDAASIAMAPDYLGSDDDMRVLFYGLTVN</sequence>
<accession>X0VIZ4</accession>
<gene>
    <name evidence="1" type="ORF">S01H1_50827</name>
</gene>
<evidence type="ECO:0008006" key="2">
    <source>
        <dbReference type="Google" id="ProtNLM"/>
    </source>
</evidence>
<evidence type="ECO:0000313" key="1">
    <source>
        <dbReference type="EMBL" id="GAG18235.1"/>
    </source>
</evidence>
<dbReference type="AlphaFoldDB" id="X0VIZ4"/>
<protein>
    <recommendedName>
        <fullName evidence="2">Sortilin N-terminal domain-containing protein</fullName>
    </recommendedName>
</protein>
<proteinExistence type="predicted"/>
<reference evidence="1" key="1">
    <citation type="journal article" date="2014" name="Front. Microbiol.">
        <title>High frequency of phylogenetically diverse reductive dehalogenase-homologous genes in deep subseafloor sedimentary metagenomes.</title>
        <authorList>
            <person name="Kawai M."/>
            <person name="Futagami T."/>
            <person name="Toyoda A."/>
            <person name="Takaki Y."/>
            <person name="Nishi S."/>
            <person name="Hori S."/>
            <person name="Arai W."/>
            <person name="Tsubouchi T."/>
            <person name="Morono Y."/>
            <person name="Uchiyama I."/>
            <person name="Ito T."/>
            <person name="Fujiyama A."/>
            <person name="Inagaki F."/>
            <person name="Takami H."/>
        </authorList>
    </citation>
    <scope>NUCLEOTIDE SEQUENCE</scope>
    <source>
        <strain evidence="1">Expedition CK06-06</strain>
    </source>
</reference>
<feature type="non-terminal residue" evidence="1">
    <location>
        <position position="1"/>
    </location>
</feature>
<feature type="non-terminal residue" evidence="1">
    <location>
        <position position="260"/>
    </location>
</feature>
<dbReference type="EMBL" id="BARS01032767">
    <property type="protein sequence ID" value="GAG18235.1"/>
    <property type="molecule type" value="Genomic_DNA"/>
</dbReference>
<name>X0VIZ4_9ZZZZ</name>